<dbReference type="AlphaFoldDB" id="A0A0A9AB98"/>
<reference evidence="1" key="1">
    <citation type="submission" date="2014-09" db="EMBL/GenBank/DDBJ databases">
        <authorList>
            <person name="Magalhaes I.L.F."/>
            <person name="Oliveira U."/>
            <person name="Santos F.R."/>
            <person name="Vidigal T.H.D.A."/>
            <person name="Brescovit A.D."/>
            <person name="Santos A.J."/>
        </authorList>
    </citation>
    <scope>NUCLEOTIDE SEQUENCE</scope>
    <source>
        <tissue evidence="1">Shoot tissue taken approximately 20 cm above the soil surface</tissue>
    </source>
</reference>
<proteinExistence type="predicted"/>
<sequence length="68" mass="7768">MYFLNILRNSGRIKAQNRYSGPPLWFKQLQRGKLSTKCSCYDRQMIVTWLVPDGFGSTSSGQQPGKLL</sequence>
<evidence type="ECO:0000313" key="1">
    <source>
        <dbReference type="EMBL" id="JAD48361.1"/>
    </source>
</evidence>
<name>A0A0A9AB98_ARUDO</name>
<dbReference type="EMBL" id="GBRH01249534">
    <property type="protein sequence ID" value="JAD48361.1"/>
    <property type="molecule type" value="Transcribed_RNA"/>
</dbReference>
<organism evidence="1">
    <name type="scientific">Arundo donax</name>
    <name type="common">Giant reed</name>
    <name type="synonym">Donax arundinaceus</name>
    <dbReference type="NCBI Taxonomy" id="35708"/>
    <lineage>
        <taxon>Eukaryota</taxon>
        <taxon>Viridiplantae</taxon>
        <taxon>Streptophyta</taxon>
        <taxon>Embryophyta</taxon>
        <taxon>Tracheophyta</taxon>
        <taxon>Spermatophyta</taxon>
        <taxon>Magnoliopsida</taxon>
        <taxon>Liliopsida</taxon>
        <taxon>Poales</taxon>
        <taxon>Poaceae</taxon>
        <taxon>PACMAD clade</taxon>
        <taxon>Arundinoideae</taxon>
        <taxon>Arundineae</taxon>
        <taxon>Arundo</taxon>
    </lineage>
</organism>
<protein>
    <submittedName>
        <fullName evidence="1">Uncharacterized protein</fullName>
    </submittedName>
</protein>
<reference evidence="1" key="2">
    <citation type="journal article" date="2015" name="Data Brief">
        <title>Shoot transcriptome of the giant reed, Arundo donax.</title>
        <authorList>
            <person name="Barrero R.A."/>
            <person name="Guerrero F.D."/>
            <person name="Moolhuijzen P."/>
            <person name="Goolsby J.A."/>
            <person name="Tidwell J."/>
            <person name="Bellgard S.E."/>
            <person name="Bellgard M.I."/>
        </authorList>
    </citation>
    <scope>NUCLEOTIDE SEQUENCE</scope>
    <source>
        <tissue evidence="1">Shoot tissue taken approximately 20 cm above the soil surface</tissue>
    </source>
</reference>
<accession>A0A0A9AB98</accession>